<dbReference type="PANTHER" id="PTHR46704">
    <property type="entry name" value="CXC DOMAIN-CONTAINING PROTEIN-RELATED"/>
    <property type="match status" value="1"/>
</dbReference>
<feature type="domain" description="RRM" evidence="2">
    <location>
        <begin position="1240"/>
        <end position="1309"/>
    </location>
</feature>
<dbReference type="SUPFAM" id="SSF47807">
    <property type="entry name" value="5' to 3' exonuclease, C-terminal subdomain"/>
    <property type="match status" value="1"/>
</dbReference>
<dbReference type="CDD" id="cd12547">
    <property type="entry name" value="RRM1_2_PAR10"/>
    <property type="match status" value="1"/>
</dbReference>
<dbReference type="OrthoDB" id="6173531at2759"/>
<protein>
    <recommendedName>
        <fullName evidence="2">RRM domain-containing protein</fullName>
    </recommendedName>
</protein>
<dbReference type="InterPro" id="IPR036279">
    <property type="entry name" value="5-3_exonuclease_C_sf"/>
</dbReference>
<reference evidence="3" key="1">
    <citation type="submission" date="2021-03" db="EMBL/GenBank/DDBJ databases">
        <authorList>
            <person name="Bekaert M."/>
        </authorList>
    </citation>
    <scope>NUCLEOTIDE SEQUENCE</scope>
</reference>
<sequence length="1396" mass="158290">MDECQSPVKCGPPPLKRGRMSINWQRCIICQNITQETLSMTTDRGFTTLMNAVRQRQDGVFRLFLSEVDKLDDIIMNNIKYHKTCYRTYTSKHNIPSPSSCISAAKVQQQQSQAETTCASPNILTRSRLSLDFLCCIFCKNKTFKKDRKLHRVSSSMRVQSLFETATKHADNEMLFQIADKDFTSNALYHSGCITKYLLREKEIKAETDENNTGTMYDKAFTSFVESISEELFVHKMVFSLSYLLSKYKSFLPEDVSSKYTSYRLQLRLKNHFREHIVVDVNHGQGESNFVYSSSLTLREAVRTAIRFKAETKFTKLQMSACTSKNDQTDENQILYSAASILRREIKNAVVPMDTYPSVDEMSLSKSLETVPSVLTGFINWLIDDSHSQVCEEINGETEHLEHQKVARGRIKTLPIDEKVFSLTTCAPFTKPKQRAEPSRKNDVYSKLSACVLPYAETSDLIWVLLRNLSRTIVDLPYKQPSFEGQQIPFWTGFNKQISNISTTYHVVSYPPIIDAKPSDMGTVYTTMKRCADMCQKAGQPFSIQTFDLQLYAVAQQVKWDRPSEFKSHILRLGGFHTLSCFISSIGKIWGDGGLRDLLVDSGVYAAATVDQMLSGKQFNRAGENKCLVLAGAFSNPEIVRQLSNEHVIDLPDLFCSHEEADTRILLHVIHSDKIFQQLNIRGRIIVKCSDTDVLVLCVHYFKVLVSTEQMWFLTGSTNSLRDCRRYIPIHELSKSLSPLLANILPAVHALTGCDTTSAIFGFGKKTVFKLIRKSPSKFTNLQNFDKIDFSTLLSAARELISSLYDPKDKFASSHVDLNKLRVKLATCKDTSLLRLPPSEPAFKEHEESSSDSFDIAGATNQPEEAIHQSEGATNVPSKYNDIYHTESMPMPGPTFPQQPQGDQGQSYCPYPAQRSGQGYPYNNPNQLLPYGGHSSQPVFKRPPSHLDLKIPQFDNEMNRPLPDEKVPKIGYPYGPGFLNQHALGEYNPNEPGAYMPQGHCSHSFYGHLEQNVSEKKGTDDVPGPSVQPYPYYPQFFQGYHGYPVNPHYPYPRDGDMGTPGPGLGQNPHPPVDLDHLNIKSPIHKPFVDTLVQNPEKTYKDSSDRSFKPVGSNNDERRDFESIESGRVTECYQETSSTNKEEKKDDSEQSIKMIKVSNIPTGSSEYSFRYYFENKRKSGGGDIADLDYDEDSHTAIITFEEEDAVEAVMSKTHRFDEQTLDVKRYVKPPPLQYVPKYKDKVFITNISPKTSKDGLENFLELKSKCIPEEIIFGEAESTAIVTFEQPPDMEQLQTVCMRRQLDGSHLSIHTVPITDCIVVTGYKDNTSSDTMEYYFDNKRRSGVEGVREVKLVEDDGKFLVYFIDPESALQVCNRQHKLEGRILKVQVYYECLDQDA</sequence>
<comment type="caution">
    <text evidence="3">The sequence shown here is derived from an EMBL/GenBank/DDBJ whole genome shotgun (WGS) entry which is preliminary data.</text>
</comment>
<evidence type="ECO:0000259" key="2">
    <source>
        <dbReference type="SMART" id="SM00360"/>
    </source>
</evidence>
<feature type="compositionally biased region" description="Basic and acidic residues" evidence="1">
    <location>
        <begin position="1097"/>
        <end position="1107"/>
    </location>
</feature>
<dbReference type="SUPFAM" id="SSF54928">
    <property type="entry name" value="RNA-binding domain, RBD"/>
    <property type="match status" value="2"/>
</dbReference>
<dbReference type="InterPro" id="IPR000504">
    <property type="entry name" value="RRM_dom"/>
</dbReference>
<keyword evidence="4" id="KW-1185">Reference proteome</keyword>
<feature type="domain" description="RRM" evidence="2">
    <location>
        <begin position="1316"/>
        <end position="1386"/>
    </location>
</feature>
<dbReference type="GO" id="GO:0003723">
    <property type="term" value="F:RNA binding"/>
    <property type="evidence" value="ECO:0007669"/>
    <property type="project" value="InterPro"/>
</dbReference>
<accession>A0A8S3T454</accession>
<feature type="domain" description="RRM" evidence="2">
    <location>
        <begin position="1153"/>
        <end position="1223"/>
    </location>
</feature>
<dbReference type="EMBL" id="CAJPWZ010001843">
    <property type="protein sequence ID" value="CAG2225265.1"/>
    <property type="molecule type" value="Genomic_DNA"/>
</dbReference>
<dbReference type="SMART" id="SM00360">
    <property type="entry name" value="RRM"/>
    <property type="match status" value="3"/>
</dbReference>
<evidence type="ECO:0000256" key="1">
    <source>
        <dbReference type="SAM" id="MobiDB-lite"/>
    </source>
</evidence>
<evidence type="ECO:0000313" key="4">
    <source>
        <dbReference type="Proteomes" id="UP000683360"/>
    </source>
</evidence>
<dbReference type="InterPro" id="IPR035979">
    <property type="entry name" value="RBD_domain_sf"/>
</dbReference>
<organism evidence="3 4">
    <name type="scientific">Mytilus edulis</name>
    <name type="common">Blue mussel</name>
    <dbReference type="NCBI Taxonomy" id="6550"/>
    <lineage>
        <taxon>Eukaryota</taxon>
        <taxon>Metazoa</taxon>
        <taxon>Spiralia</taxon>
        <taxon>Lophotrochozoa</taxon>
        <taxon>Mollusca</taxon>
        <taxon>Bivalvia</taxon>
        <taxon>Autobranchia</taxon>
        <taxon>Pteriomorphia</taxon>
        <taxon>Mytilida</taxon>
        <taxon>Mytiloidea</taxon>
        <taxon>Mytilidae</taxon>
        <taxon>Mytilinae</taxon>
        <taxon>Mytilus</taxon>
    </lineage>
</organism>
<dbReference type="Proteomes" id="UP000683360">
    <property type="component" value="Unassembled WGS sequence"/>
</dbReference>
<gene>
    <name evidence="3" type="ORF">MEDL_38381</name>
</gene>
<dbReference type="Gene3D" id="3.30.70.330">
    <property type="match status" value="2"/>
</dbReference>
<dbReference type="Pfam" id="PF23085">
    <property type="entry name" value="RRM_PARP14_3"/>
    <property type="match status" value="2"/>
</dbReference>
<evidence type="ECO:0000313" key="3">
    <source>
        <dbReference type="EMBL" id="CAG2225265.1"/>
    </source>
</evidence>
<feature type="region of interest" description="Disordered" evidence="1">
    <location>
        <begin position="1096"/>
        <end position="1123"/>
    </location>
</feature>
<dbReference type="InterPro" id="IPR012677">
    <property type="entry name" value="Nucleotide-bd_a/b_plait_sf"/>
</dbReference>
<dbReference type="PANTHER" id="PTHR46704:SF1">
    <property type="entry name" value="TELOMERE LENGTH REGULATION PROTEIN TEL2 HOMOLOG"/>
    <property type="match status" value="1"/>
</dbReference>
<dbReference type="InterPro" id="IPR034464">
    <property type="entry name" value="PAR10_RRM1_2"/>
</dbReference>
<name>A0A8S3T454_MYTED</name>
<proteinExistence type="predicted"/>